<protein>
    <recommendedName>
        <fullName evidence="4">AUGMIN subunit 5</fullName>
    </recommendedName>
</protein>
<dbReference type="GO" id="GO:0051225">
    <property type="term" value="P:spindle assembly"/>
    <property type="evidence" value="ECO:0007669"/>
    <property type="project" value="InterPro"/>
</dbReference>
<organism evidence="1">
    <name type="scientific">Physcomitrium patens</name>
    <name type="common">Spreading-leaved earth moss</name>
    <name type="synonym">Physcomitrella patens</name>
    <dbReference type="NCBI Taxonomy" id="3218"/>
    <lineage>
        <taxon>Eukaryota</taxon>
        <taxon>Viridiplantae</taxon>
        <taxon>Streptophyta</taxon>
        <taxon>Embryophyta</taxon>
        <taxon>Bryophyta</taxon>
        <taxon>Bryophytina</taxon>
        <taxon>Bryopsida</taxon>
        <taxon>Funariidae</taxon>
        <taxon>Funariales</taxon>
        <taxon>Funariaceae</taxon>
        <taxon>Physcomitrium</taxon>
    </lineage>
</organism>
<evidence type="ECO:0000313" key="1">
    <source>
        <dbReference type="EMBL" id="PNR39189.1"/>
    </source>
</evidence>
<dbReference type="RefSeq" id="XP_073395262.1">
    <property type="nucleotide sequence ID" value="XM_073539161.1"/>
</dbReference>
<dbReference type="STRING" id="3218.A0A2K1JCE3"/>
<evidence type="ECO:0008006" key="4">
    <source>
        <dbReference type="Google" id="ProtNLM"/>
    </source>
</evidence>
<dbReference type="RefSeq" id="XP_024396567.1">
    <property type="nucleotide sequence ID" value="XM_024540799.2"/>
</dbReference>
<proteinExistence type="predicted"/>
<dbReference type="PaxDb" id="3218-PP1S189_50V6.2"/>
<dbReference type="PANTHER" id="PTHR34968:SF1">
    <property type="entry name" value="AUGMIN SUBUNIT 5"/>
    <property type="match status" value="1"/>
</dbReference>
<gene>
    <name evidence="2" type="primary">LOC112292385</name>
    <name evidence="1" type="ORF">PHYPA_019467</name>
</gene>
<dbReference type="Gramene" id="Pp3c15_7610V3.2">
    <property type="protein sequence ID" value="Pp3c15_7610V3.2"/>
    <property type="gene ID" value="Pp3c15_7610"/>
</dbReference>
<dbReference type="OMA" id="YEGNGIC"/>
<dbReference type="GO" id="GO:0005876">
    <property type="term" value="C:spindle microtubule"/>
    <property type="evidence" value="ECO:0007669"/>
    <property type="project" value="InterPro"/>
</dbReference>
<dbReference type="Pfam" id="PF14817">
    <property type="entry name" value="HAUS5"/>
    <property type="match status" value="1"/>
</dbReference>
<sequence length="817" mass="92052">MQSDGSIQAETILKWLQQEMGYQNPPSVDFLRRICRGNMISVWNFLLERVKSEKTNEMIRRNFVIHGTKIPSTVIPIDESLKVKHGAAESKKEVLEDRSKTHKNDREVFRRDGTLVKSTPAREKRSRSSARTLIKDLPEKERQVDRVLQSEGAEDSREMAMRDRDVAMAEVGRLRVVIDRLVKETKSRMTDVTMEEGERQRVLDERSNSRHKQVLLESCMQRAEQTTRIFTEYSCRLQPYVEHAREAQRGKNVCSDLNPDFTPESTKVGQSANQLLTEIARDEAVRQACEALAEDLMHTIKTTFSAYGGERGNLDHTQLEVAKLGFEVDGDSIPEEVQETALTLLKNPHLLLQALAAHTSRIVAAIARETEDIDIRADAERLRYRFENNRVVEDVSGEVDDSLIGRRRSNRGTSKSSFRQLLERQKAHVQQFMATEDALNQVAQAKRMTNELIRRVRGTDAAPSATSSDVQNSGSLRQLELAVWARERELAGMRASVNTINSEVQRLQKMCEERRDAEESLQEKWKKIEEFDARRVELESIYTSLLRANTAAAASWEQHARVNKERSVITILPIFESAQNQASTARDLLEREVAAFQRIPDSRPYMMPATSQALLDARGAASNAGTQAIVAAERHADMLTAEAGIGDPSAVPTTCRISAALKHKSEAETADPGLASVLNSMRFFLRPGGSPGTALEDLAKTLNRVQTLRDLVGNGRELIAAADASTPKYERTATHCIAEAIKQEKVALEEWLPQLKLAVQDAQQCLEDCKRVRGLVEEWWEQPASTAVDWILVDGQNVAAWLAHVKQLQTVFYERLL</sequence>
<dbReference type="Proteomes" id="UP000006727">
    <property type="component" value="Chromosome 15"/>
</dbReference>
<dbReference type="EnsemblPlants" id="Pp3c15_7610V3.1">
    <property type="protein sequence ID" value="Pp3c15_7610V3.1"/>
    <property type="gene ID" value="Pp3c15_7610"/>
</dbReference>
<reference evidence="1 3" key="1">
    <citation type="journal article" date="2008" name="Science">
        <title>The Physcomitrella genome reveals evolutionary insights into the conquest of land by plants.</title>
        <authorList>
            <person name="Rensing S."/>
            <person name="Lang D."/>
            <person name="Zimmer A."/>
            <person name="Terry A."/>
            <person name="Salamov A."/>
            <person name="Shapiro H."/>
            <person name="Nishiyama T."/>
            <person name="Perroud P.-F."/>
            <person name="Lindquist E."/>
            <person name="Kamisugi Y."/>
            <person name="Tanahashi T."/>
            <person name="Sakakibara K."/>
            <person name="Fujita T."/>
            <person name="Oishi K."/>
            <person name="Shin-I T."/>
            <person name="Kuroki Y."/>
            <person name="Toyoda A."/>
            <person name="Suzuki Y."/>
            <person name="Hashimoto A."/>
            <person name="Yamaguchi K."/>
            <person name="Sugano A."/>
            <person name="Kohara Y."/>
            <person name="Fujiyama A."/>
            <person name="Anterola A."/>
            <person name="Aoki S."/>
            <person name="Ashton N."/>
            <person name="Barbazuk W.B."/>
            <person name="Barker E."/>
            <person name="Bennetzen J."/>
            <person name="Bezanilla M."/>
            <person name="Blankenship R."/>
            <person name="Cho S.H."/>
            <person name="Dutcher S."/>
            <person name="Estelle M."/>
            <person name="Fawcett J.A."/>
            <person name="Gundlach H."/>
            <person name="Hanada K."/>
            <person name="Heyl A."/>
            <person name="Hicks K.A."/>
            <person name="Hugh J."/>
            <person name="Lohr M."/>
            <person name="Mayer K."/>
            <person name="Melkozernov A."/>
            <person name="Murata T."/>
            <person name="Nelson D."/>
            <person name="Pils B."/>
            <person name="Prigge M."/>
            <person name="Reiss B."/>
            <person name="Renner T."/>
            <person name="Rombauts S."/>
            <person name="Rushton P."/>
            <person name="Sanderfoot A."/>
            <person name="Schween G."/>
            <person name="Shiu S.-H."/>
            <person name="Stueber K."/>
            <person name="Theodoulou F.L."/>
            <person name="Tu H."/>
            <person name="Van de Peer Y."/>
            <person name="Verrier P.J."/>
            <person name="Waters E."/>
            <person name="Wood A."/>
            <person name="Yang L."/>
            <person name="Cove D."/>
            <person name="Cuming A."/>
            <person name="Hasebe M."/>
            <person name="Lucas S."/>
            <person name="Mishler D.B."/>
            <person name="Reski R."/>
            <person name="Grigoriev I."/>
            <person name="Quatrano R.S."/>
            <person name="Boore J.L."/>
        </authorList>
    </citation>
    <scope>NUCLEOTIDE SEQUENCE [LARGE SCALE GENOMIC DNA]</scope>
    <source>
        <strain evidence="2 3">cv. Gransden 2004</strain>
    </source>
</reference>
<dbReference type="GeneID" id="112292385"/>
<dbReference type="AlphaFoldDB" id="A0A2K1JCE3"/>
<reference evidence="1 3" key="2">
    <citation type="journal article" date="2018" name="Plant J.">
        <title>The Physcomitrella patens chromosome-scale assembly reveals moss genome structure and evolution.</title>
        <authorList>
            <person name="Lang D."/>
            <person name="Ullrich K.K."/>
            <person name="Murat F."/>
            <person name="Fuchs J."/>
            <person name="Jenkins J."/>
            <person name="Haas F.B."/>
            <person name="Piednoel M."/>
            <person name="Gundlach H."/>
            <person name="Van Bel M."/>
            <person name="Meyberg R."/>
            <person name="Vives C."/>
            <person name="Morata J."/>
            <person name="Symeonidi A."/>
            <person name="Hiss M."/>
            <person name="Muchero W."/>
            <person name="Kamisugi Y."/>
            <person name="Saleh O."/>
            <person name="Blanc G."/>
            <person name="Decker E.L."/>
            <person name="van Gessel N."/>
            <person name="Grimwood J."/>
            <person name="Hayes R.D."/>
            <person name="Graham S.W."/>
            <person name="Gunter L.E."/>
            <person name="McDaniel S.F."/>
            <person name="Hoernstein S.N.W."/>
            <person name="Larsson A."/>
            <person name="Li F.W."/>
            <person name="Perroud P.F."/>
            <person name="Phillips J."/>
            <person name="Ranjan P."/>
            <person name="Rokshar D.S."/>
            <person name="Rothfels C.J."/>
            <person name="Schneider L."/>
            <person name="Shu S."/>
            <person name="Stevenson D.W."/>
            <person name="Thummler F."/>
            <person name="Tillich M."/>
            <person name="Villarreal Aguilar J.C."/>
            <person name="Widiez T."/>
            <person name="Wong G.K."/>
            <person name="Wymore A."/>
            <person name="Zhang Y."/>
            <person name="Zimmer A.D."/>
            <person name="Quatrano R.S."/>
            <person name="Mayer K.F.X."/>
            <person name="Goodstein D."/>
            <person name="Casacuberta J.M."/>
            <person name="Vandepoele K."/>
            <person name="Reski R."/>
            <person name="Cuming A.C."/>
            <person name="Tuskan G.A."/>
            <person name="Maumus F."/>
            <person name="Salse J."/>
            <person name="Schmutz J."/>
            <person name="Rensing S.A."/>
        </authorList>
    </citation>
    <scope>NUCLEOTIDE SEQUENCE [LARGE SCALE GENOMIC DNA]</scope>
    <source>
        <strain evidence="2 3">cv. Gransden 2004</strain>
    </source>
</reference>
<dbReference type="Gramene" id="Pp3c15_7610V3.1">
    <property type="protein sequence ID" value="Pp3c15_7610V3.1"/>
    <property type="gene ID" value="Pp3c15_7610"/>
</dbReference>
<dbReference type="OrthoDB" id="2019614at2759"/>
<accession>A0A2K1JCE3</accession>
<dbReference type="EMBL" id="ABEU02000015">
    <property type="protein sequence ID" value="PNR39189.1"/>
    <property type="molecule type" value="Genomic_DNA"/>
</dbReference>
<reference evidence="2" key="3">
    <citation type="submission" date="2020-12" db="UniProtKB">
        <authorList>
            <consortium name="EnsemblPlants"/>
        </authorList>
    </citation>
    <scope>IDENTIFICATION</scope>
</reference>
<keyword evidence="3" id="KW-1185">Reference proteome</keyword>
<evidence type="ECO:0000313" key="2">
    <source>
        <dbReference type="EnsemblPlants" id="Pp3c15_7610V3.1"/>
    </source>
</evidence>
<dbReference type="EnsemblPlants" id="Pp3c15_7610V3.2">
    <property type="protein sequence ID" value="Pp3c15_7610V3.2"/>
    <property type="gene ID" value="Pp3c15_7610"/>
</dbReference>
<name>A0A2K1JCE3_PHYPA</name>
<dbReference type="InterPro" id="IPR029131">
    <property type="entry name" value="HAUS5"/>
</dbReference>
<dbReference type="RefSeq" id="XP_073395263.1">
    <property type="nucleotide sequence ID" value="XM_073539162.1"/>
</dbReference>
<evidence type="ECO:0000313" key="3">
    <source>
        <dbReference type="Proteomes" id="UP000006727"/>
    </source>
</evidence>
<dbReference type="GO" id="GO:0070652">
    <property type="term" value="C:HAUS complex"/>
    <property type="evidence" value="ECO:0007669"/>
    <property type="project" value="InterPro"/>
</dbReference>
<dbReference type="PANTHER" id="PTHR34968">
    <property type="entry name" value="AUGMIN SUBUNIT 5"/>
    <property type="match status" value="1"/>
</dbReference>
<dbReference type="InterPro" id="IPR044706">
    <property type="entry name" value="AUG5_plant"/>
</dbReference>